<feature type="transmembrane region" description="Helical" evidence="1">
    <location>
        <begin position="130"/>
        <end position="150"/>
    </location>
</feature>
<feature type="transmembrane region" description="Helical" evidence="1">
    <location>
        <begin position="309"/>
        <end position="328"/>
    </location>
</feature>
<feature type="transmembrane region" description="Helical" evidence="1">
    <location>
        <begin position="223"/>
        <end position="247"/>
    </location>
</feature>
<keyword evidence="1" id="KW-0812">Transmembrane</keyword>
<feature type="transmembrane region" description="Helical" evidence="1">
    <location>
        <begin position="349"/>
        <end position="369"/>
    </location>
</feature>
<reference evidence="3" key="1">
    <citation type="submission" date="2016-11" db="EMBL/GenBank/DDBJ databases">
        <authorList>
            <person name="Varghese N."/>
            <person name="Submissions S."/>
        </authorList>
    </citation>
    <scope>NUCLEOTIDE SEQUENCE [LARGE SCALE GENOMIC DNA]</scope>
    <source>
        <strain evidence="3">GAS401</strain>
    </source>
</reference>
<feature type="transmembrane region" description="Helical" evidence="1">
    <location>
        <begin position="98"/>
        <end position="123"/>
    </location>
</feature>
<evidence type="ECO:0000256" key="1">
    <source>
        <dbReference type="SAM" id="Phobius"/>
    </source>
</evidence>
<feature type="transmembrane region" description="Helical" evidence="1">
    <location>
        <begin position="268"/>
        <end position="289"/>
    </location>
</feature>
<dbReference type="RefSeq" id="WP_072817450.1">
    <property type="nucleotide sequence ID" value="NZ_LT670849.1"/>
</dbReference>
<feature type="transmembrane region" description="Helical" evidence="1">
    <location>
        <begin position="196"/>
        <end position="217"/>
    </location>
</feature>
<organism evidence="2 3">
    <name type="scientific">Bradyrhizobium erythrophlei</name>
    <dbReference type="NCBI Taxonomy" id="1437360"/>
    <lineage>
        <taxon>Bacteria</taxon>
        <taxon>Pseudomonadati</taxon>
        <taxon>Pseudomonadota</taxon>
        <taxon>Alphaproteobacteria</taxon>
        <taxon>Hyphomicrobiales</taxon>
        <taxon>Nitrobacteraceae</taxon>
        <taxon>Bradyrhizobium</taxon>
    </lineage>
</organism>
<evidence type="ECO:0000313" key="2">
    <source>
        <dbReference type="EMBL" id="SHN69986.1"/>
    </source>
</evidence>
<dbReference type="AlphaFoldDB" id="A0A1M7TGZ6"/>
<protein>
    <recommendedName>
        <fullName evidence="4">4-amino-4-deoxy-L-arabinose transferase</fullName>
    </recommendedName>
</protein>
<sequence length="497" mass="55438">MYALETWRGPRFGQGPGTIGTSFQTFGVYVFLISFACLYYLSNASLLLGHFDLGWHLAAGDLIRERGSVPFQDPWAFTLGDRQWYNLSWLWDVAASVVFQYTGFSGLTLLVVACGAIIVGYLTSGCLGSGASVLAVCISVFSVSVLYPAFATPPNTYLAASPNTSTMLFCVIFYVECLNKTRRFLLPAMMALWANLHGGFVLGFLIIGLFGGVALLRRDWANFKIYCFTGAACLVAILINPLGWHIYDGVMATLGHFVQAYITEWMSYYKNIMLPGSIPGMVYIVIFVALELRDAGSNRAPLESRLLTWLFLCLGFYQYRYMSFFFLFSTVPMAHHIERLLPSGLNLGAVHKSLLAAGIIGACALPLTFMRVEPALTLSDELLSEQDARYLEANASHMRILNHWNVGGSLIFRTHGAVQIFIDGRAATAYPDALLRDYFTLGGWQIDEAAWKAVLEKYKIEAVFWPKDHDVLRHFLVDESGWKEQYTGSHESLYVKP</sequence>
<keyword evidence="1" id="KW-0472">Membrane</keyword>
<keyword evidence="3" id="KW-1185">Reference proteome</keyword>
<evidence type="ECO:0008006" key="4">
    <source>
        <dbReference type="Google" id="ProtNLM"/>
    </source>
</evidence>
<name>A0A1M7TGZ6_9BRAD</name>
<evidence type="ECO:0000313" key="3">
    <source>
        <dbReference type="Proteomes" id="UP000184096"/>
    </source>
</evidence>
<feature type="transmembrane region" description="Helical" evidence="1">
    <location>
        <begin position="21"/>
        <end position="41"/>
    </location>
</feature>
<dbReference type="OrthoDB" id="9786218at2"/>
<proteinExistence type="predicted"/>
<accession>A0A1M7TGZ6</accession>
<dbReference type="EMBL" id="LT670849">
    <property type="protein sequence ID" value="SHN69986.1"/>
    <property type="molecule type" value="Genomic_DNA"/>
</dbReference>
<feature type="transmembrane region" description="Helical" evidence="1">
    <location>
        <begin position="156"/>
        <end position="175"/>
    </location>
</feature>
<gene>
    <name evidence="2" type="ORF">SAMN05444170_1649</name>
</gene>
<keyword evidence="1" id="KW-1133">Transmembrane helix</keyword>
<dbReference type="Proteomes" id="UP000184096">
    <property type="component" value="Chromosome I"/>
</dbReference>